<comment type="caution">
    <text evidence="1">The sequence shown here is derived from an EMBL/GenBank/DDBJ whole genome shotgun (WGS) entry which is preliminary data.</text>
</comment>
<evidence type="ECO:0000313" key="2">
    <source>
        <dbReference type="Proteomes" id="UP000440224"/>
    </source>
</evidence>
<keyword evidence="2" id="KW-1185">Reference proteome</keyword>
<proteinExistence type="predicted"/>
<evidence type="ECO:0000313" key="1">
    <source>
        <dbReference type="EMBL" id="MRG94825.1"/>
    </source>
</evidence>
<dbReference type="Proteomes" id="UP000440224">
    <property type="component" value="Unassembled WGS sequence"/>
</dbReference>
<dbReference type="RefSeq" id="WP_153821629.1">
    <property type="nucleotide sequence ID" value="NZ_WJIE01000006.1"/>
</dbReference>
<dbReference type="EMBL" id="WJIE01000006">
    <property type="protein sequence ID" value="MRG94825.1"/>
    <property type="molecule type" value="Genomic_DNA"/>
</dbReference>
<protein>
    <submittedName>
        <fullName evidence="1">Uncharacterized protein</fullName>
    </submittedName>
</protein>
<gene>
    <name evidence="1" type="ORF">GF068_23300</name>
</gene>
<dbReference type="AlphaFoldDB" id="A0A6N7PX56"/>
<sequence>MLKVVLIGCATCAIFRAVNRKASPTNLHARLFVLPLLLLVLTACKGSVECTTEITAGTGTFKGSARGQGDEKGPVMKAALRDACQKMCVDTKAPVIDACVTRCTVDVGAAKIGARTSCND</sequence>
<dbReference type="OrthoDB" id="5521192at2"/>
<organism evidence="1 2">
    <name type="scientific">Polyangium spumosum</name>
    <dbReference type="NCBI Taxonomy" id="889282"/>
    <lineage>
        <taxon>Bacteria</taxon>
        <taxon>Pseudomonadati</taxon>
        <taxon>Myxococcota</taxon>
        <taxon>Polyangia</taxon>
        <taxon>Polyangiales</taxon>
        <taxon>Polyangiaceae</taxon>
        <taxon>Polyangium</taxon>
    </lineage>
</organism>
<name>A0A6N7PX56_9BACT</name>
<accession>A0A6N7PX56</accession>
<reference evidence="1 2" key="1">
    <citation type="submission" date="2019-10" db="EMBL/GenBank/DDBJ databases">
        <title>A soil myxobacterium in the family Polyangiaceae.</title>
        <authorList>
            <person name="Li Y."/>
            <person name="Wang J."/>
        </authorList>
    </citation>
    <scope>NUCLEOTIDE SEQUENCE [LARGE SCALE GENOMIC DNA]</scope>
    <source>
        <strain evidence="1 2">DSM 14734</strain>
    </source>
</reference>